<keyword evidence="2" id="KW-1185">Reference proteome</keyword>
<name>A0ABN9X9C0_9DINO</name>
<reference evidence="1" key="1">
    <citation type="submission" date="2023-10" db="EMBL/GenBank/DDBJ databases">
        <authorList>
            <person name="Chen Y."/>
            <person name="Shah S."/>
            <person name="Dougan E. K."/>
            <person name="Thang M."/>
            <person name="Chan C."/>
        </authorList>
    </citation>
    <scope>NUCLEOTIDE SEQUENCE [LARGE SCALE GENOMIC DNA]</scope>
</reference>
<comment type="caution">
    <text evidence="1">The sequence shown here is derived from an EMBL/GenBank/DDBJ whole genome shotgun (WGS) entry which is preliminary data.</text>
</comment>
<accession>A0ABN9X9C0</accession>
<gene>
    <name evidence="1" type="ORF">PCOR1329_LOCUS74647</name>
</gene>
<evidence type="ECO:0000313" key="2">
    <source>
        <dbReference type="Proteomes" id="UP001189429"/>
    </source>
</evidence>
<feature type="non-terminal residue" evidence="1">
    <location>
        <position position="1"/>
    </location>
</feature>
<dbReference type="Proteomes" id="UP001189429">
    <property type="component" value="Unassembled WGS sequence"/>
</dbReference>
<protein>
    <submittedName>
        <fullName evidence="1">Uncharacterized protein</fullName>
    </submittedName>
</protein>
<proteinExistence type="predicted"/>
<sequence>VLLVDQLAGIAMLEDAERQSIHRASTEGIGGVKCDARVLKMWHLLVAFRNVLTFMHVAGVAKFPVCFLRECGCHAKKHDKAMLNKTVASFKKSGETRNHEWVDVEGLAKHFRLAELADQIAPGVNHDPLVRKLNNFKSSCDITSATKTKMLLAHPSVPLTAVANFCIFCCLYCNESHYVMSFYVVLELVYRKAAILRDTDKLRKHLLTHRERLKTDGSYPTLPDISAYDVQKWHEAANICVDLYGRQPRMGYHAPALSGYDDAALLPEGAGTRPHRVAVRMRAIAVSLQEHRHILDNSALLTIECTKSFLQTDCDWAPYQGQVMLKRYLRARHGDRYEGHHASTVPYMELPGDGTSLFFQKLAPEAHDLILSYSSGSAVDESAGSTVVKTTKPINSLNHKLLWLLQRRQSSMPLHSRVLSLTGLSELEFDDTEYGVCEARTYVWGHTCRKRYPPGFSADMAAAHKQWYRAVALPAAWAQEQGPADDAPDPKKRRLS</sequence>
<organism evidence="1 2">
    <name type="scientific">Prorocentrum cordatum</name>
    <dbReference type="NCBI Taxonomy" id="2364126"/>
    <lineage>
        <taxon>Eukaryota</taxon>
        <taxon>Sar</taxon>
        <taxon>Alveolata</taxon>
        <taxon>Dinophyceae</taxon>
        <taxon>Prorocentrales</taxon>
        <taxon>Prorocentraceae</taxon>
        <taxon>Prorocentrum</taxon>
    </lineage>
</organism>
<dbReference type="EMBL" id="CAUYUJ010020137">
    <property type="protein sequence ID" value="CAK0896071.1"/>
    <property type="molecule type" value="Genomic_DNA"/>
</dbReference>
<evidence type="ECO:0000313" key="1">
    <source>
        <dbReference type="EMBL" id="CAK0896071.1"/>
    </source>
</evidence>